<evidence type="ECO:0000313" key="2">
    <source>
        <dbReference type="EMBL" id="OAO13919.1"/>
    </source>
</evidence>
<evidence type="ECO:0000256" key="1">
    <source>
        <dbReference type="ARBA" id="ARBA00007398"/>
    </source>
</evidence>
<organism evidence="2 3">
    <name type="scientific">Blastocystis sp. subtype 1 (strain ATCC 50177 / NandII)</name>
    <dbReference type="NCBI Taxonomy" id="478820"/>
    <lineage>
        <taxon>Eukaryota</taxon>
        <taxon>Sar</taxon>
        <taxon>Stramenopiles</taxon>
        <taxon>Bigyra</taxon>
        <taxon>Opalozoa</taxon>
        <taxon>Opalinata</taxon>
        <taxon>Blastocystidae</taxon>
        <taxon>Blastocystis</taxon>
    </lineage>
</organism>
<dbReference type="AlphaFoldDB" id="A0A196SD34"/>
<reference evidence="2 3" key="1">
    <citation type="submission" date="2016-05" db="EMBL/GenBank/DDBJ databases">
        <title>Nuclear genome of Blastocystis sp. subtype 1 NandII.</title>
        <authorList>
            <person name="Gentekaki E."/>
            <person name="Curtis B."/>
            <person name="Stairs C."/>
            <person name="Eme L."/>
            <person name="Herman E."/>
            <person name="Klimes V."/>
            <person name="Arias M.C."/>
            <person name="Elias M."/>
            <person name="Hilliou F."/>
            <person name="Klute M."/>
            <person name="Malik S.-B."/>
            <person name="Pightling A."/>
            <person name="Rachubinski R."/>
            <person name="Salas D."/>
            <person name="Schlacht A."/>
            <person name="Suga H."/>
            <person name="Archibald J."/>
            <person name="Ball S.G."/>
            <person name="Clark G."/>
            <person name="Dacks J."/>
            <person name="Van Der Giezen M."/>
            <person name="Tsaousis A."/>
            <person name="Roger A."/>
        </authorList>
    </citation>
    <scope>NUCLEOTIDE SEQUENCE [LARGE SCALE GENOMIC DNA]</scope>
    <source>
        <strain evidence="3">ATCC 50177 / NandII</strain>
    </source>
</reference>
<dbReference type="PANTHER" id="PTHR15665:SF1">
    <property type="entry name" value="PROTEIN ASTEROID HOMOLOG 1"/>
    <property type="match status" value="1"/>
</dbReference>
<evidence type="ECO:0000313" key="3">
    <source>
        <dbReference type="Proteomes" id="UP000078348"/>
    </source>
</evidence>
<accession>A0A196SD34</accession>
<gene>
    <name evidence="2" type="ORF">AV274_4413</name>
</gene>
<dbReference type="Proteomes" id="UP000078348">
    <property type="component" value="Unassembled WGS sequence"/>
</dbReference>
<dbReference type="PANTHER" id="PTHR15665">
    <property type="entry name" value="ASTEROID PROTEIN"/>
    <property type="match status" value="1"/>
</dbReference>
<sequence>MGVSGIDTYLNENKKLVTHFHRQSHHMIRVVVDGCALESKIVSNAAKVSLASCCSYEYLYKYTYDFLNWMKSMNICIEQYYDDMMSDMDKVKTDLRRKKGRVNRSAKLIATLNENYEQKTPKNLVEGTGYPRMCHQSVRSAVDAFLRMEKKRRLFACSDPDREIAKYAEMHKCYVLTGDYDFAVFPVNGIVDVRLILNAFDHKSHSIPTIPRHKMLNALHLTNLKLLYTAVLCGNDFGSRGKPACLEDMPKNVKAIDVVMSHVVQLADTKESLIEDCMTQFPGRSREAIEKWLESNIVSNAAKVSLASCCSYEYLYKYTFDFLNWMESTNIQIEQYYDDMMSDMDKVKTDLDRKKKRIDRSIELISTLNEDYEHGSPEGLVDGVGYPRMCIQCVRSAVDAFLRKRGKSRLFACSDPDREIAKYAEMHKCYVLTGDYDFAVFPVNGIVDVLEVFKAFDHKSHSIPTIPRDTMLNALHLTNLKLLYTAVLCGNDFGSRGKPACLEDMPKNVKAIDVVMSHVVQLADTKESLIEDCMTQFPGRSREAIEKWFSFVEFKYNTKAYPLFPQSCLTQSIDDDVFTLCGISKYSLRQLMFRYGTSYSSFLFDYIFLPRVSIPVTLFFQNSDLNDFLLKLNITLYHMIGNDVEDPYVVIKDGGYYEPSKEAVEDRRWMRRRSWSCWHRSIPPSPSRRLK</sequence>
<protein>
    <recommendedName>
        <fullName evidence="4">Asteroid domain-containing protein</fullName>
    </recommendedName>
</protein>
<name>A0A196SD34_BLAHN</name>
<evidence type="ECO:0008006" key="4">
    <source>
        <dbReference type="Google" id="ProtNLM"/>
    </source>
</evidence>
<keyword evidence="3" id="KW-1185">Reference proteome</keyword>
<dbReference type="EMBL" id="LXWW01000312">
    <property type="protein sequence ID" value="OAO13919.1"/>
    <property type="molecule type" value="Genomic_DNA"/>
</dbReference>
<dbReference type="InterPro" id="IPR026832">
    <property type="entry name" value="Asteroid"/>
</dbReference>
<comment type="similarity">
    <text evidence="1">Belongs to the asteroid family.</text>
</comment>
<proteinExistence type="inferred from homology"/>
<dbReference type="InterPro" id="IPR029060">
    <property type="entry name" value="PIN-like_dom_sf"/>
</dbReference>
<dbReference type="SUPFAM" id="SSF88723">
    <property type="entry name" value="PIN domain-like"/>
    <property type="match status" value="2"/>
</dbReference>
<comment type="caution">
    <text evidence="2">The sequence shown here is derived from an EMBL/GenBank/DDBJ whole genome shotgun (WGS) entry which is preliminary data.</text>
</comment>